<protein>
    <submittedName>
        <fullName evidence="3">14478_t:CDS:1</fullName>
    </submittedName>
</protein>
<accession>A0ABN7WLT3</accession>
<gene>
    <name evidence="3" type="ORF">GMARGA_LOCUS32386</name>
</gene>
<comment type="caution">
    <text evidence="3">The sequence shown here is derived from an EMBL/GenBank/DDBJ whole genome shotgun (WGS) entry which is preliminary data.</text>
</comment>
<evidence type="ECO:0000313" key="3">
    <source>
        <dbReference type="EMBL" id="CAG8835077.1"/>
    </source>
</evidence>
<dbReference type="InterPro" id="IPR034164">
    <property type="entry name" value="Pepsin-like_dom"/>
</dbReference>
<keyword evidence="4" id="KW-1185">Reference proteome</keyword>
<name>A0ABN7WLT3_GIGMA</name>
<evidence type="ECO:0000313" key="4">
    <source>
        <dbReference type="Proteomes" id="UP000789901"/>
    </source>
</evidence>
<dbReference type="SUPFAM" id="SSF50630">
    <property type="entry name" value="Acid proteases"/>
    <property type="match status" value="1"/>
</dbReference>
<dbReference type="InterPro" id="IPR033121">
    <property type="entry name" value="PEPTIDASE_A1"/>
</dbReference>
<proteinExistence type="inferred from homology"/>
<dbReference type="InterPro" id="IPR001461">
    <property type="entry name" value="Aspartic_peptidase_A1"/>
</dbReference>
<dbReference type="PANTHER" id="PTHR47966">
    <property type="entry name" value="BETA-SITE APP-CLEAVING ENZYME, ISOFORM A-RELATED"/>
    <property type="match status" value="1"/>
</dbReference>
<dbReference type="Proteomes" id="UP000789901">
    <property type="component" value="Unassembled WGS sequence"/>
</dbReference>
<dbReference type="InterPro" id="IPR021109">
    <property type="entry name" value="Peptidase_aspartic_dom_sf"/>
</dbReference>
<organism evidence="3 4">
    <name type="scientific">Gigaspora margarita</name>
    <dbReference type="NCBI Taxonomy" id="4874"/>
    <lineage>
        <taxon>Eukaryota</taxon>
        <taxon>Fungi</taxon>
        <taxon>Fungi incertae sedis</taxon>
        <taxon>Mucoromycota</taxon>
        <taxon>Glomeromycotina</taxon>
        <taxon>Glomeromycetes</taxon>
        <taxon>Diversisporales</taxon>
        <taxon>Gigasporaceae</taxon>
        <taxon>Gigaspora</taxon>
    </lineage>
</organism>
<dbReference type="PANTHER" id="PTHR47966:SF51">
    <property type="entry name" value="BETA-SITE APP-CLEAVING ENZYME, ISOFORM A-RELATED"/>
    <property type="match status" value="1"/>
</dbReference>
<dbReference type="Pfam" id="PF00026">
    <property type="entry name" value="Asp"/>
    <property type="match status" value="2"/>
</dbReference>
<reference evidence="3 4" key="1">
    <citation type="submission" date="2021-06" db="EMBL/GenBank/DDBJ databases">
        <authorList>
            <person name="Kallberg Y."/>
            <person name="Tangrot J."/>
            <person name="Rosling A."/>
        </authorList>
    </citation>
    <scope>NUCLEOTIDE SEQUENCE [LARGE SCALE GENOMIC DNA]</scope>
    <source>
        <strain evidence="3 4">120-4 pot B 10/14</strain>
    </source>
</reference>
<dbReference type="Gene3D" id="2.40.70.10">
    <property type="entry name" value="Acid Proteases"/>
    <property type="match status" value="2"/>
</dbReference>
<dbReference type="CDD" id="cd05471">
    <property type="entry name" value="pepsin_like"/>
    <property type="match status" value="1"/>
</dbReference>
<sequence>MTFFFNPHNRHCDSLTYGFDGGSVSGTYNSSDLIIGGHEVKNQLFLAINNVNFPELSSAYDGIFGLGHGQQYFVSLKNQGLIDFIQFAFKFGRDGKSKSHITVGDSNPLLFIGKVTWSNALGPNTGWVISIDDFIVNNNIIGSKNVRAIIDSGNSYSHADDNIAKNIYMKIPNSKMINNMNIVRNNDQLNGLCAGGFQSGSPSGGWILGLTFLRNVYSIYELSQDGYGTKVGFATLSTNNE</sequence>
<dbReference type="EMBL" id="CAJVQB010050749">
    <property type="protein sequence ID" value="CAG8835077.1"/>
    <property type="molecule type" value="Genomic_DNA"/>
</dbReference>
<evidence type="ECO:0000259" key="2">
    <source>
        <dbReference type="PROSITE" id="PS51767"/>
    </source>
</evidence>
<feature type="domain" description="Peptidase A1" evidence="2">
    <location>
        <begin position="1"/>
        <end position="241"/>
    </location>
</feature>
<comment type="similarity">
    <text evidence="1">Belongs to the peptidase A1 family.</text>
</comment>
<dbReference type="PROSITE" id="PS51767">
    <property type="entry name" value="PEPTIDASE_A1"/>
    <property type="match status" value="1"/>
</dbReference>
<evidence type="ECO:0000256" key="1">
    <source>
        <dbReference type="ARBA" id="ARBA00007447"/>
    </source>
</evidence>